<keyword evidence="3" id="KW-0808">Transferase</keyword>
<reference evidence="3 4" key="1">
    <citation type="submission" date="2019-06" db="EMBL/GenBank/DDBJ databases">
        <title>YIM 131921 draft genome.</title>
        <authorList>
            <person name="Jiang L."/>
        </authorList>
    </citation>
    <scope>NUCLEOTIDE SEQUENCE [LARGE SCALE GENOMIC DNA]</scope>
    <source>
        <strain evidence="3 4">YIM 131921</strain>
    </source>
</reference>
<gene>
    <name evidence="3" type="ORF">FHG66_20725</name>
</gene>
<evidence type="ECO:0000313" key="3">
    <source>
        <dbReference type="EMBL" id="TNC44160.1"/>
    </source>
</evidence>
<dbReference type="Pfam" id="PF13480">
    <property type="entry name" value="Acetyltransf_6"/>
    <property type="match status" value="1"/>
</dbReference>
<evidence type="ECO:0000256" key="1">
    <source>
        <dbReference type="SAM" id="MobiDB-lite"/>
    </source>
</evidence>
<comment type="caution">
    <text evidence="3">The sequence shown here is derived from an EMBL/GenBank/DDBJ whole genome shotgun (WGS) entry which is preliminary data.</text>
</comment>
<accession>A0A5C4MLQ6</accession>
<evidence type="ECO:0000313" key="4">
    <source>
        <dbReference type="Proteomes" id="UP000305887"/>
    </source>
</evidence>
<feature type="domain" description="BioF2-like acetyltransferase" evidence="2">
    <location>
        <begin position="265"/>
        <end position="405"/>
    </location>
</feature>
<sequence length="426" mass="46146">MTLTPVEDVVLEQPATQILLGTPAPVRIGHVGTPRPKPSPSLKRPSKMPLETALYRPLVWKGSTGARHAFGHQAFRFLRRTRDRSPNTAMNTVLADGLLHRSDIVTVEVVRPESLAGLEPEWDALWRRCPSATPFQSPAWLLSWARHFAPHRCGAALLRAEGRLVGIVPVFCWQGALLLAGTGPSDRGDALIEPGYEAEAPLLLSALPDAAPENFERIDLQQLATDSPLLAAENPTEWTDERMAGDACLIAPLEGENGLGAASGRQRSHWRHALRQLARLGGSVGLVAPEEVGTAIEDLLRLNALRWGAKGVLADPLMGAFLREAGPALARAGLLRLHEVRLGAERIAVLMVLAGPWAHHGYNGGFDPAHAKLSPSAMLVGLAMSQADREGVTQFDFLRGHESYKGVWGARPVPMQRRIIRRPASG</sequence>
<dbReference type="SUPFAM" id="SSF55729">
    <property type="entry name" value="Acyl-CoA N-acyltransferases (Nat)"/>
    <property type="match status" value="1"/>
</dbReference>
<evidence type="ECO:0000259" key="2">
    <source>
        <dbReference type="Pfam" id="PF13480"/>
    </source>
</evidence>
<name>A0A5C4MLQ6_9RHOB</name>
<dbReference type="InterPro" id="IPR016181">
    <property type="entry name" value="Acyl_CoA_acyltransferase"/>
</dbReference>
<keyword evidence="4" id="KW-1185">Reference proteome</keyword>
<dbReference type="GO" id="GO:0016740">
    <property type="term" value="F:transferase activity"/>
    <property type="evidence" value="ECO:0007669"/>
    <property type="project" value="UniProtKB-KW"/>
</dbReference>
<protein>
    <submittedName>
        <fullName evidence="3">GNAT family N-acetyltransferase</fullName>
    </submittedName>
</protein>
<dbReference type="Proteomes" id="UP000305887">
    <property type="component" value="Unassembled WGS sequence"/>
</dbReference>
<dbReference type="EMBL" id="VDFU01000059">
    <property type="protein sequence ID" value="TNC44160.1"/>
    <property type="molecule type" value="Genomic_DNA"/>
</dbReference>
<dbReference type="OrthoDB" id="9808976at2"/>
<dbReference type="Gene3D" id="3.40.630.30">
    <property type="match status" value="1"/>
</dbReference>
<feature type="region of interest" description="Disordered" evidence="1">
    <location>
        <begin position="26"/>
        <end position="46"/>
    </location>
</feature>
<proteinExistence type="predicted"/>
<dbReference type="AlphaFoldDB" id="A0A5C4MLQ6"/>
<organism evidence="3 4">
    <name type="scientific">Rubellimicrobium rubrum</name>
    <dbReference type="NCBI Taxonomy" id="2585369"/>
    <lineage>
        <taxon>Bacteria</taxon>
        <taxon>Pseudomonadati</taxon>
        <taxon>Pseudomonadota</taxon>
        <taxon>Alphaproteobacteria</taxon>
        <taxon>Rhodobacterales</taxon>
        <taxon>Roseobacteraceae</taxon>
        <taxon>Rubellimicrobium</taxon>
    </lineage>
</organism>
<dbReference type="InterPro" id="IPR038740">
    <property type="entry name" value="BioF2-like_GNAT_dom"/>
</dbReference>